<dbReference type="SMART" id="SM00823">
    <property type="entry name" value="PKS_PP"/>
    <property type="match status" value="1"/>
</dbReference>
<evidence type="ECO:0000256" key="2">
    <source>
        <dbReference type="ARBA" id="ARBA00022553"/>
    </source>
</evidence>
<evidence type="ECO:0000259" key="3">
    <source>
        <dbReference type="PROSITE" id="PS50075"/>
    </source>
</evidence>
<protein>
    <submittedName>
        <fullName evidence="4">Polyketide synthase</fullName>
    </submittedName>
</protein>
<evidence type="ECO:0000256" key="1">
    <source>
        <dbReference type="ARBA" id="ARBA00022450"/>
    </source>
</evidence>
<dbReference type="OrthoDB" id="9023404at2"/>
<dbReference type="Proteomes" id="UP000222531">
    <property type="component" value="Unassembled WGS sequence"/>
</dbReference>
<reference evidence="4 5" key="1">
    <citation type="journal article" date="2017" name="Biochemistry">
        <title>Identification of the Biosynthetic Pathway for the Antibiotic Bicyclomycin.</title>
        <authorList>
            <person name="Patteson J."/>
            <person name="Cai W."/>
            <person name="Johnson R.A."/>
            <person name="Santa Maria K."/>
            <person name="Li B."/>
        </authorList>
    </citation>
    <scope>NUCLEOTIDE SEQUENCE [LARGE SCALE GENOMIC DNA]</scope>
    <source>
        <strain evidence="4 5">ATCC 21532</strain>
    </source>
</reference>
<sequence>MTPAARAPESIGAWLVERVAHYVQLPVEEIDPDASPLEYGLDSLYAVVLCGDIEDTWGLAVEPDLVWEADTLAVLGARLADLRNR</sequence>
<dbReference type="InterPro" id="IPR020806">
    <property type="entry name" value="PKS_PP-bd"/>
</dbReference>
<accession>A0A2G1XLN9</accession>
<name>A0A2G1XLN9_STRCJ</name>
<dbReference type="GO" id="GO:0017000">
    <property type="term" value="P:antibiotic biosynthetic process"/>
    <property type="evidence" value="ECO:0007669"/>
    <property type="project" value="UniProtKB-ARBA"/>
</dbReference>
<comment type="caution">
    <text evidence="4">The sequence shown here is derived from an EMBL/GenBank/DDBJ whole genome shotgun (WGS) entry which is preliminary data.</text>
</comment>
<dbReference type="Pfam" id="PF00550">
    <property type="entry name" value="PP-binding"/>
    <property type="match status" value="1"/>
</dbReference>
<gene>
    <name evidence="4" type="ORF">BLA24_09630</name>
</gene>
<evidence type="ECO:0000313" key="5">
    <source>
        <dbReference type="Proteomes" id="UP000222531"/>
    </source>
</evidence>
<proteinExistence type="predicted"/>
<dbReference type="SUPFAM" id="SSF47336">
    <property type="entry name" value="ACP-like"/>
    <property type="match status" value="1"/>
</dbReference>
<dbReference type="PROSITE" id="PS50075">
    <property type="entry name" value="CARRIER"/>
    <property type="match status" value="1"/>
</dbReference>
<dbReference type="EMBL" id="NHZO01000097">
    <property type="protein sequence ID" value="PHQ52184.1"/>
    <property type="molecule type" value="Genomic_DNA"/>
</dbReference>
<dbReference type="AlphaFoldDB" id="A0A2G1XLN9"/>
<dbReference type="GO" id="GO:0031177">
    <property type="term" value="F:phosphopantetheine binding"/>
    <property type="evidence" value="ECO:0007669"/>
    <property type="project" value="InterPro"/>
</dbReference>
<feature type="domain" description="Carrier" evidence="3">
    <location>
        <begin position="6"/>
        <end position="83"/>
    </location>
</feature>
<keyword evidence="5" id="KW-1185">Reference proteome</keyword>
<evidence type="ECO:0000313" key="4">
    <source>
        <dbReference type="EMBL" id="PHQ52184.1"/>
    </source>
</evidence>
<dbReference type="InterPro" id="IPR036736">
    <property type="entry name" value="ACP-like_sf"/>
</dbReference>
<dbReference type="InterPro" id="IPR009081">
    <property type="entry name" value="PP-bd_ACP"/>
</dbReference>
<keyword evidence="2" id="KW-0597">Phosphoprotein</keyword>
<keyword evidence="1" id="KW-0596">Phosphopantetheine</keyword>
<organism evidence="4 5">
    <name type="scientific">Streptomyces cinnamoneus</name>
    <name type="common">Streptoverticillium cinnamoneum</name>
    <dbReference type="NCBI Taxonomy" id="53446"/>
    <lineage>
        <taxon>Bacteria</taxon>
        <taxon>Bacillati</taxon>
        <taxon>Actinomycetota</taxon>
        <taxon>Actinomycetes</taxon>
        <taxon>Kitasatosporales</taxon>
        <taxon>Streptomycetaceae</taxon>
        <taxon>Streptomyces</taxon>
        <taxon>Streptomyces cinnamoneus group</taxon>
    </lineage>
</organism>
<dbReference type="Gene3D" id="1.10.1200.10">
    <property type="entry name" value="ACP-like"/>
    <property type="match status" value="1"/>
</dbReference>